<comment type="caution">
    <text evidence="2">The sequence shown here is derived from an EMBL/GenBank/DDBJ whole genome shotgun (WGS) entry which is preliminary data.</text>
</comment>
<feature type="chain" id="PRO_5041290455" evidence="1">
    <location>
        <begin position="41"/>
        <end position="108"/>
    </location>
</feature>
<accession>A0AA41QAP2</accession>
<reference evidence="2" key="1">
    <citation type="submission" date="2022-01" db="EMBL/GenBank/DDBJ databases">
        <title>Genome-Based Taxonomic Classification of the Phylum Actinobacteria.</title>
        <authorList>
            <person name="Gao Y."/>
        </authorList>
    </citation>
    <scope>NUCLEOTIDE SEQUENCE</scope>
    <source>
        <strain evidence="2">KLBMP 8922</strain>
    </source>
</reference>
<keyword evidence="3" id="KW-1185">Reference proteome</keyword>
<evidence type="ECO:0000256" key="1">
    <source>
        <dbReference type="SAM" id="SignalP"/>
    </source>
</evidence>
<organism evidence="2 3">
    <name type="scientific">Yinghuangia soli</name>
    <dbReference type="NCBI Taxonomy" id="2908204"/>
    <lineage>
        <taxon>Bacteria</taxon>
        <taxon>Bacillati</taxon>
        <taxon>Actinomycetota</taxon>
        <taxon>Actinomycetes</taxon>
        <taxon>Kitasatosporales</taxon>
        <taxon>Streptomycetaceae</taxon>
        <taxon>Yinghuangia</taxon>
    </lineage>
</organism>
<evidence type="ECO:0000313" key="3">
    <source>
        <dbReference type="Proteomes" id="UP001165378"/>
    </source>
</evidence>
<dbReference type="AlphaFoldDB" id="A0AA41QAP2"/>
<dbReference type="Proteomes" id="UP001165378">
    <property type="component" value="Unassembled WGS sequence"/>
</dbReference>
<gene>
    <name evidence="2" type="ORF">LZ495_40415</name>
</gene>
<dbReference type="Pfam" id="PF19882">
    <property type="entry name" value="DUF6355"/>
    <property type="match status" value="1"/>
</dbReference>
<protein>
    <submittedName>
        <fullName evidence="2">DUF6355 family natural product biosynthesis protein</fullName>
    </submittedName>
</protein>
<dbReference type="InterPro" id="IPR045935">
    <property type="entry name" value="DUF6355"/>
</dbReference>
<keyword evidence="1" id="KW-0732">Signal</keyword>
<evidence type="ECO:0000313" key="2">
    <source>
        <dbReference type="EMBL" id="MCF2533454.1"/>
    </source>
</evidence>
<proteinExistence type="predicted"/>
<sequence length="108" mass="11165">MNTQRIRTARRFGSTGLLSAAVLTTSVAGMLVLGVGTANANTAAAPAACGYYEHGNTGYFSNCSGESVTIEIDDWGSNSYACVPARSTANLGSAWDIDDAWVIHAGCN</sequence>
<name>A0AA41QAP2_9ACTN</name>
<dbReference type="EMBL" id="JAKFHA010000049">
    <property type="protein sequence ID" value="MCF2533454.1"/>
    <property type="molecule type" value="Genomic_DNA"/>
</dbReference>
<feature type="signal peptide" evidence="1">
    <location>
        <begin position="1"/>
        <end position="40"/>
    </location>
</feature>
<dbReference type="RefSeq" id="WP_235058226.1">
    <property type="nucleotide sequence ID" value="NZ_JAKFHA010000049.1"/>
</dbReference>